<dbReference type="EMBL" id="JABSTQ010005573">
    <property type="protein sequence ID" value="KAG0439041.1"/>
    <property type="molecule type" value="Genomic_DNA"/>
</dbReference>
<sequence length="165" mass="18160">VESLALSPDPGENIFKAWHYRRAHLLATDTLFTPFPPSLLFSGRQLVTLRPYSDRDHPHPLPAIAVPGSGAATTPLPVTCGLCQINDDLKTLLWDCPLYSETRTRTLATIQQGFRPTLLHAWACLDPSSPEATPIELWRSLLEYLLDPAAPPVGTRLQGPQLSTT</sequence>
<accession>A0AC60QSH3</accession>
<reference evidence="1 2" key="1">
    <citation type="journal article" date="2020" name="Cell">
        <title>Large-Scale Comparative Analyses of Tick Genomes Elucidate Their Genetic Diversity and Vector Capacities.</title>
        <authorList>
            <consortium name="Tick Genome and Microbiome Consortium (TIGMIC)"/>
            <person name="Jia N."/>
            <person name="Wang J."/>
            <person name="Shi W."/>
            <person name="Du L."/>
            <person name="Sun Y."/>
            <person name="Zhan W."/>
            <person name="Jiang J.F."/>
            <person name="Wang Q."/>
            <person name="Zhang B."/>
            <person name="Ji P."/>
            <person name="Bell-Sakyi L."/>
            <person name="Cui X.M."/>
            <person name="Yuan T.T."/>
            <person name="Jiang B.G."/>
            <person name="Yang W.F."/>
            <person name="Lam T.T."/>
            <person name="Chang Q.C."/>
            <person name="Ding S.J."/>
            <person name="Wang X.J."/>
            <person name="Zhu J.G."/>
            <person name="Ruan X.D."/>
            <person name="Zhao L."/>
            <person name="Wei J.T."/>
            <person name="Ye R.Z."/>
            <person name="Que T.C."/>
            <person name="Du C.H."/>
            <person name="Zhou Y.H."/>
            <person name="Cheng J.X."/>
            <person name="Dai P.F."/>
            <person name="Guo W.B."/>
            <person name="Han X.H."/>
            <person name="Huang E.J."/>
            <person name="Li L.F."/>
            <person name="Wei W."/>
            <person name="Gao Y.C."/>
            <person name="Liu J.Z."/>
            <person name="Shao H.Z."/>
            <person name="Wang X."/>
            <person name="Wang C.C."/>
            <person name="Yang T.C."/>
            <person name="Huo Q.B."/>
            <person name="Li W."/>
            <person name="Chen H.Y."/>
            <person name="Chen S.E."/>
            <person name="Zhou L.G."/>
            <person name="Ni X.B."/>
            <person name="Tian J.H."/>
            <person name="Sheng Y."/>
            <person name="Liu T."/>
            <person name="Pan Y.S."/>
            <person name="Xia L.Y."/>
            <person name="Li J."/>
            <person name="Zhao F."/>
            <person name="Cao W.C."/>
        </authorList>
    </citation>
    <scope>NUCLEOTIDE SEQUENCE [LARGE SCALE GENOMIC DNA]</scope>
    <source>
        <strain evidence="1">Iper-2018</strain>
    </source>
</reference>
<name>A0AC60QSH3_IXOPE</name>
<gene>
    <name evidence="1" type="ORF">HPB47_016776</name>
</gene>
<proteinExistence type="predicted"/>
<comment type="caution">
    <text evidence="1">The sequence shown here is derived from an EMBL/GenBank/DDBJ whole genome shotgun (WGS) entry which is preliminary data.</text>
</comment>
<evidence type="ECO:0000313" key="2">
    <source>
        <dbReference type="Proteomes" id="UP000805193"/>
    </source>
</evidence>
<protein>
    <submittedName>
        <fullName evidence="1">Uncharacterized protein</fullName>
    </submittedName>
</protein>
<feature type="non-terminal residue" evidence="1">
    <location>
        <position position="1"/>
    </location>
</feature>
<dbReference type="Proteomes" id="UP000805193">
    <property type="component" value="Unassembled WGS sequence"/>
</dbReference>
<keyword evidence="2" id="KW-1185">Reference proteome</keyword>
<evidence type="ECO:0000313" key="1">
    <source>
        <dbReference type="EMBL" id="KAG0439041.1"/>
    </source>
</evidence>
<organism evidence="1 2">
    <name type="scientific">Ixodes persulcatus</name>
    <name type="common">Taiga tick</name>
    <dbReference type="NCBI Taxonomy" id="34615"/>
    <lineage>
        <taxon>Eukaryota</taxon>
        <taxon>Metazoa</taxon>
        <taxon>Ecdysozoa</taxon>
        <taxon>Arthropoda</taxon>
        <taxon>Chelicerata</taxon>
        <taxon>Arachnida</taxon>
        <taxon>Acari</taxon>
        <taxon>Parasitiformes</taxon>
        <taxon>Ixodida</taxon>
        <taxon>Ixodoidea</taxon>
        <taxon>Ixodidae</taxon>
        <taxon>Ixodinae</taxon>
        <taxon>Ixodes</taxon>
    </lineage>
</organism>